<evidence type="ECO:0000256" key="9">
    <source>
        <dbReference type="SAM" id="SignalP"/>
    </source>
</evidence>
<dbReference type="GO" id="GO:0006629">
    <property type="term" value="P:lipid metabolic process"/>
    <property type="evidence" value="ECO:0007669"/>
    <property type="project" value="UniProtKB-KW"/>
</dbReference>
<gene>
    <name evidence="10" type="primary">BSCL2</name>
    <name evidence="10" type="ORF">PHYBOEH_003689</name>
</gene>
<feature type="signal peptide" evidence="9">
    <location>
        <begin position="1"/>
        <end position="22"/>
    </location>
</feature>
<proteinExistence type="predicted"/>
<dbReference type="PANTHER" id="PTHR21212:SF0">
    <property type="entry name" value="SEIPIN"/>
    <property type="match status" value="1"/>
</dbReference>
<dbReference type="GO" id="GO:0005789">
    <property type="term" value="C:endoplasmic reticulum membrane"/>
    <property type="evidence" value="ECO:0007669"/>
    <property type="project" value="UniProtKB-SubCell"/>
</dbReference>
<feature type="transmembrane region" description="Helical" evidence="8">
    <location>
        <begin position="273"/>
        <end position="296"/>
    </location>
</feature>
<keyword evidence="2 8" id="KW-0812">Transmembrane</keyword>
<keyword evidence="6 8" id="KW-0472">Membrane</keyword>
<dbReference type="InterPro" id="IPR009617">
    <property type="entry name" value="Seipin"/>
</dbReference>
<dbReference type="Pfam" id="PF06775">
    <property type="entry name" value="Seipin"/>
    <property type="match status" value="1"/>
</dbReference>
<dbReference type="OrthoDB" id="3990054at2759"/>
<evidence type="ECO:0000256" key="5">
    <source>
        <dbReference type="ARBA" id="ARBA00023098"/>
    </source>
</evidence>
<dbReference type="AlphaFoldDB" id="A0A8T1WT77"/>
<evidence type="ECO:0000313" key="11">
    <source>
        <dbReference type="Proteomes" id="UP000693981"/>
    </source>
</evidence>
<keyword evidence="3" id="KW-0256">Endoplasmic reticulum</keyword>
<evidence type="ECO:0000256" key="3">
    <source>
        <dbReference type="ARBA" id="ARBA00022824"/>
    </source>
</evidence>
<evidence type="ECO:0000313" key="10">
    <source>
        <dbReference type="EMBL" id="KAG7395498.1"/>
    </source>
</evidence>
<feature type="region of interest" description="Disordered" evidence="7">
    <location>
        <begin position="362"/>
        <end position="384"/>
    </location>
</feature>
<keyword evidence="5" id="KW-0443">Lipid metabolism</keyword>
<protein>
    <submittedName>
        <fullName evidence="10">Berardinelli-Seip congenital lipodystrophy 2 (Seipin)</fullName>
    </submittedName>
</protein>
<keyword evidence="9" id="KW-0732">Signal</keyword>
<evidence type="ECO:0000256" key="1">
    <source>
        <dbReference type="ARBA" id="ARBA00004477"/>
    </source>
</evidence>
<keyword evidence="11" id="KW-1185">Reference proteome</keyword>
<evidence type="ECO:0000256" key="2">
    <source>
        <dbReference type="ARBA" id="ARBA00022692"/>
    </source>
</evidence>
<comment type="subcellular location">
    <subcellularLocation>
        <location evidence="1">Endoplasmic reticulum membrane</location>
        <topology evidence="1">Multi-pass membrane protein</topology>
    </subcellularLocation>
</comment>
<reference evidence="10" key="1">
    <citation type="submission" date="2021-02" db="EMBL/GenBank/DDBJ databases">
        <authorList>
            <person name="Palmer J.M."/>
        </authorList>
    </citation>
    <scope>NUCLEOTIDE SEQUENCE</scope>
    <source>
        <strain evidence="10">SCRP23</strain>
    </source>
</reference>
<sequence length="384" mass="42983">MVMMAAWVPWTLLLAFLPSSATDLLQDEEQRQRLYEELQRMAKEYSKLLLFWSFRALQVFIGVAFLFTTATVLYAMLYYLVIPSRFHEQEIFLNYGQRHGQITNPPNADIPTASLNLLDPVHQWQTATPKFDPPTQPVLVPGVRYDVIVELTVPESQANVDVGVFMVTTKLYSTENNWEVSSARPVTLHHVPTPVRWLRLGTWLVPYALGFTEPAQTLSVTAINGYPESSDRPITRVDIELNTPKMQVYSAKLTIIAQLTGVRYLMYHWSVPTAMLFILNIAFVETLALVILYAFYALPRLDEEAAGDIAVLEAEAAQAREKAKELLEPGSSPSATNKADVKSEEVINEVFITSASPDEAKEALGTSVGATDDMDVKKEPVDSL</sequence>
<dbReference type="GO" id="GO:0140042">
    <property type="term" value="P:lipid droplet formation"/>
    <property type="evidence" value="ECO:0007669"/>
    <property type="project" value="UniProtKB-ARBA"/>
</dbReference>
<evidence type="ECO:0000256" key="8">
    <source>
        <dbReference type="SAM" id="Phobius"/>
    </source>
</evidence>
<keyword evidence="4 8" id="KW-1133">Transmembrane helix</keyword>
<organism evidence="10 11">
    <name type="scientific">Phytophthora boehmeriae</name>
    <dbReference type="NCBI Taxonomy" id="109152"/>
    <lineage>
        <taxon>Eukaryota</taxon>
        <taxon>Sar</taxon>
        <taxon>Stramenopiles</taxon>
        <taxon>Oomycota</taxon>
        <taxon>Peronosporomycetes</taxon>
        <taxon>Peronosporales</taxon>
        <taxon>Peronosporaceae</taxon>
        <taxon>Phytophthora</taxon>
    </lineage>
</organism>
<dbReference type="PANTHER" id="PTHR21212">
    <property type="entry name" value="BERNARDINELLI-SEIP CONGENITAL LIPODYSTROPHY 2 HOMOLOG BSCL2 PROTEIN"/>
    <property type="match status" value="1"/>
</dbReference>
<evidence type="ECO:0000256" key="4">
    <source>
        <dbReference type="ARBA" id="ARBA00022989"/>
    </source>
</evidence>
<comment type="caution">
    <text evidence="10">The sequence shown here is derived from an EMBL/GenBank/DDBJ whole genome shotgun (WGS) entry which is preliminary data.</text>
</comment>
<evidence type="ECO:0000256" key="7">
    <source>
        <dbReference type="SAM" id="MobiDB-lite"/>
    </source>
</evidence>
<accession>A0A8T1WT77</accession>
<name>A0A8T1WT77_9STRA</name>
<feature type="transmembrane region" description="Helical" evidence="8">
    <location>
        <begin position="56"/>
        <end position="81"/>
    </location>
</feature>
<evidence type="ECO:0000256" key="6">
    <source>
        <dbReference type="ARBA" id="ARBA00023136"/>
    </source>
</evidence>
<feature type="compositionally biased region" description="Basic and acidic residues" evidence="7">
    <location>
        <begin position="374"/>
        <end position="384"/>
    </location>
</feature>
<feature type="chain" id="PRO_5035859906" evidence="9">
    <location>
        <begin position="23"/>
        <end position="384"/>
    </location>
</feature>
<dbReference type="Proteomes" id="UP000693981">
    <property type="component" value="Unassembled WGS sequence"/>
</dbReference>
<dbReference type="CDD" id="cd23995">
    <property type="entry name" value="Seipin_BSCL2_like"/>
    <property type="match status" value="1"/>
</dbReference>
<dbReference type="EMBL" id="JAGDFL010000203">
    <property type="protein sequence ID" value="KAG7395498.1"/>
    <property type="molecule type" value="Genomic_DNA"/>
</dbReference>